<dbReference type="GO" id="GO:0016020">
    <property type="term" value="C:membrane"/>
    <property type="evidence" value="ECO:0007669"/>
    <property type="project" value="TreeGrafter"/>
</dbReference>
<dbReference type="Pfam" id="PF12697">
    <property type="entry name" value="Abhydrolase_6"/>
    <property type="match status" value="1"/>
</dbReference>
<dbReference type="Gene3D" id="3.40.50.1820">
    <property type="entry name" value="alpha/beta hydrolase"/>
    <property type="match status" value="1"/>
</dbReference>
<dbReference type="AlphaFoldDB" id="A4U8R4"/>
<protein>
    <submittedName>
        <fullName evidence="2">SupD</fullName>
    </submittedName>
</protein>
<dbReference type="PANTHER" id="PTHR43798">
    <property type="entry name" value="MONOACYLGLYCEROL LIPASE"/>
    <property type="match status" value="1"/>
</dbReference>
<proteinExistence type="predicted"/>
<feature type="domain" description="AB hydrolase-1" evidence="1">
    <location>
        <begin position="39"/>
        <end position="287"/>
    </location>
</feature>
<gene>
    <name evidence="2" type="primary">supD</name>
</gene>
<dbReference type="SUPFAM" id="SSF53474">
    <property type="entry name" value="alpha/beta-Hydrolases"/>
    <property type="match status" value="1"/>
</dbReference>
<dbReference type="InterPro" id="IPR029058">
    <property type="entry name" value="AB_hydrolase_fold"/>
</dbReference>
<evidence type="ECO:0000313" key="2">
    <source>
        <dbReference type="EMBL" id="ABE03916.1"/>
    </source>
</evidence>
<dbReference type="EMBL" id="DQ438987">
    <property type="protein sequence ID" value="ABE03916.1"/>
    <property type="molecule type" value="Genomic_DNA"/>
</dbReference>
<organism evidence="2">
    <name type="scientific">Aplysina aerophoba bacterial symbiont clone pAPKS18</name>
    <dbReference type="NCBI Taxonomy" id="377637"/>
    <lineage>
        <taxon>Bacteria</taxon>
        <taxon>environmental samples</taxon>
    </lineage>
</organism>
<dbReference type="InterPro" id="IPR000073">
    <property type="entry name" value="AB_hydrolase_1"/>
</dbReference>
<accession>A4U8R4</accession>
<evidence type="ECO:0000259" key="1">
    <source>
        <dbReference type="Pfam" id="PF12697"/>
    </source>
</evidence>
<dbReference type="InterPro" id="IPR050266">
    <property type="entry name" value="AB_hydrolase_sf"/>
</dbReference>
<sequence>MTEATMWTIPEPLATFDVRIDESTVTTVRRYGNPSGPRLVLTHGNGLAADLYYPFWSLLADDFDLMVYDLRNHGWNEVGSQRDHNIPTLIFDHDIILDAIVREYGEKTTVGVFHSLSTLVALLSFNDAYSALVLFDPPLCKPASSELEFIEAAERTAAMTRRRTERFKSEEQYAEVLAIVPGFARVVPGVRDLMARSTLRESADGNGYELRCPRDYEAQIAEYVRSFSPLLDLSILICPTKVIGADPTLPYAYLPTFDLSHASAVDYDFVPQASHFLQLEQPAQCAAMVREYLTGLGFRKAAHGDPEDETRARGPAYRSRDTSQWLRRWNG</sequence>
<name>A4U8R4_9BACT</name>
<dbReference type="PANTHER" id="PTHR43798:SF33">
    <property type="entry name" value="HYDROLASE, PUTATIVE (AFU_ORTHOLOGUE AFUA_2G14860)-RELATED"/>
    <property type="match status" value="1"/>
</dbReference>
<reference evidence="2" key="1">
    <citation type="journal article" date="2007" name="Appl. Environ. Microbiol.">
        <title>Widespread occurrence and genomic context of unusually small polyketide synthase genes in microbial consortia associated with marine sponges.</title>
        <authorList>
            <person name="Fieseler L."/>
            <person name="Hentschel U."/>
            <person name="Grozdanov L."/>
            <person name="Schirmer A."/>
            <person name="Wen G."/>
            <person name="Platzer M."/>
            <person name="Hrvatin S."/>
            <person name="Butzke D."/>
            <person name="Zimmermann K."/>
            <person name="Piel J."/>
        </authorList>
    </citation>
    <scope>NUCLEOTIDE SEQUENCE</scope>
</reference>